<proteinExistence type="predicted"/>
<keyword evidence="7" id="KW-1185">Reference proteome</keyword>
<dbReference type="InterPro" id="IPR036390">
    <property type="entry name" value="WH_DNA-bd_sf"/>
</dbReference>
<dbReference type="AlphaFoldDB" id="A0A927K3S4"/>
<dbReference type="InterPro" id="IPR001845">
    <property type="entry name" value="HTH_ArsR_DNA-bd_dom"/>
</dbReference>
<evidence type="ECO:0000313" key="7">
    <source>
        <dbReference type="Proteomes" id="UP000616839"/>
    </source>
</evidence>
<dbReference type="SUPFAM" id="SSF46785">
    <property type="entry name" value="Winged helix' DNA-binding domain"/>
    <property type="match status" value="1"/>
</dbReference>
<keyword evidence="3" id="KW-0804">Transcription</keyword>
<dbReference type="GO" id="GO:0003700">
    <property type="term" value="F:DNA-binding transcription factor activity"/>
    <property type="evidence" value="ECO:0007669"/>
    <property type="project" value="InterPro"/>
</dbReference>
<protein>
    <submittedName>
        <fullName evidence="6">Winged helix-turn-helix transcriptional regulator</fullName>
    </submittedName>
</protein>
<dbReference type="Proteomes" id="UP000616839">
    <property type="component" value="Unassembled WGS sequence"/>
</dbReference>
<evidence type="ECO:0000313" key="6">
    <source>
        <dbReference type="EMBL" id="MBD8869874.1"/>
    </source>
</evidence>
<dbReference type="CDD" id="cd00090">
    <property type="entry name" value="HTH_ARSR"/>
    <property type="match status" value="1"/>
</dbReference>
<name>A0A927K3S4_9ACTN</name>
<feature type="region of interest" description="Disordered" evidence="4">
    <location>
        <begin position="106"/>
        <end position="129"/>
    </location>
</feature>
<dbReference type="InterPro" id="IPR036388">
    <property type="entry name" value="WH-like_DNA-bd_sf"/>
</dbReference>
<evidence type="ECO:0000256" key="2">
    <source>
        <dbReference type="ARBA" id="ARBA00023125"/>
    </source>
</evidence>
<feature type="domain" description="HTH arsR-type" evidence="5">
    <location>
        <begin position="1"/>
        <end position="86"/>
    </location>
</feature>
<evidence type="ECO:0000256" key="1">
    <source>
        <dbReference type="ARBA" id="ARBA00023015"/>
    </source>
</evidence>
<evidence type="ECO:0000256" key="3">
    <source>
        <dbReference type="ARBA" id="ARBA00023163"/>
    </source>
</evidence>
<dbReference type="RefSeq" id="WP_192142849.1">
    <property type="nucleotide sequence ID" value="NZ_JACYXZ010000002.1"/>
</dbReference>
<dbReference type="EMBL" id="JACYXZ010000002">
    <property type="protein sequence ID" value="MBD8869874.1"/>
    <property type="molecule type" value="Genomic_DNA"/>
</dbReference>
<dbReference type="PANTHER" id="PTHR33154">
    <property type="entry name" value="TRANSCRIPTIONAL REGULATOR, ARSR FAMILY"/>
    <property type="match status" value="1"/>
</dbReference>
<dbReference type="NCBIfam" id="NF033788">
    <property type="entry name" value="HTH_metalloreg"/>
    <property type="match status" value="1"/>
</dbReference>
<dbReference type="Pfam" id="PF12840">
    <property type="entry name" value="HTH_20"/>
    <property type="match status" value="1"/>
</dbReference>
<comment type="caution">
    <text evidence="6">The sequence shown here is derived from an EMBL/GenBank/DDBJ whole genome shotgun (WGS) entry which is preliminary data.</text>
</comment>
<dbReference type="InterPro" id="IPR051081">
    <property type="entry name" value="HTH_MetalResp_TranReg"/>
</dbReference>
<dbReference type="GO" id="GO:0003677">
    <property type="term" value="F:DNA binding"/>
    <property type="evidence" value="ECO:0007669"/>
    <property type="project" value="UniProtKB-KW"/>
</dbReference>
<keyword evidence="1" id="KW-0805">Transcription regulation</keyword>
<accession>A0A927K3S4</accession>
<dbReference type="PRINTS" id="PR00778">
    <property type="entry name" value="HTHARSR"/>
</dbReference>
<dbReference type="Gene3D" id="1.10.10.10">
    <property type="entry name" value="Winged helix-like DNA-binding domain superfamily/Winged helix DNA-binding domain"/>
    <property type="match status" value="1"/>
</dbReference>
<dbReference type="PROSITE" id="PS50987">
    <property type="entry name" value="HTH_ARSR_2"/>
    <property type="match status" value="1"/>
</dbReference>
<evidence type="ECO:0000256" key="4">
    <source>
        <dbReference type="SAM" id="MobiDB-lite"/>
    </source>
</evidence>
<reference evidence="6" key="1">
    <citation type="submission" date="2020-09" db="EMBL/GenBank/DDBJ databases">
        <title>Nocardioides sp. strain MJB4 16S ribosomal RNA gene Genome sequencing and assembly.</title>
        <authorList>
            <person name="Kim I."/>
        </authorList>
    </citation>
    <scope>NUCLEOTIDE SEQUENCE</scope>
    <source>
        <strain evidence="6">MJB4</strain>
    </source>
</reference>
<dbReference type="InterPro" id="IPR011991">
    <property type="entry name" value="ArsR-like_HTH"/>
</dbReference>
<organism evidence="6 7">
    <name type="scientific">Nocardioides donggukensis</name>
    <dbReference type="NCBI Taxonomy" id="2774019"/>
    <lineage>
        <taxon>Bacteria</taxon>
        <taxon>Bacillati</taxon>
        <taxon>Actinomycetota</taxon>
        <taxon>Actinomycetes</taxon>
        <taxon>Propionibacteriales</taxon>
        <taxon>Nocardioidaceae</taxon>
        <taxon>Nocardioides</taxon>
    </lineage>
</organism>
<dbReference type="SMART" id="SM00418">
    <property type="entry name" value="HTH_ARSR"/>
    <property type="match status" value="1"/>
</dbReference>
<dbReference type="PANTHER" id="PTHR33154:SF18">
    <property type="entry name" value="ARSENICAL RESISTANCE OPERON REPRESSOR"/>
    <property type="match status" value="1"/>
</dbReference>
<gene>
    <name evidence="6" type="ORF">IE331_09580</name>
</gene>
<sequence length="129" mass="13939">MDPFAALADPVRRDLLREVVGGPRRVVDLAAGREVSRPAVSRHLRLLVEAGVVEVEERGRERHYRLRPEGLGPVSALLAELARGSDSVGAPAGRIAGALDALETEVRRTGRERRTTGAAGRRDTQEESA</sequence>
<keyword evidence="2" id="KW-0238">DNA-binding</keyword>
<evidence type="ECO:0000259" key="5">
    <source>
        <dbReference type="PROSITE" id="PS50987"/>
    </source>
</evidence>